<protein>
    <submittedName>
        <fullName evidence="1">Uncharacterized protein</fullName>
    </submittedName>
</protein>
<evidence type="ECO:0000313" key="2">
    <source>
        <dbReference type="Proteomes" id="UP000265845"/>
    </source>
</evidence>
<dbReference type="Proteomes" id="UP000265845">
    <property type="component" value="Unassembled WGS sequence"/>
</dbReference>
<gene>
    <name evidence="1" type="ORF">D1222_07685</name>
</gene>
<comment type="caution">
    <text evidence="1">The sequence shown here is derived from an EMBL/GenBank/DDBJ whole genome shotgun (WGS) entry which is preliminary data.</text>
</comment>
<organism evidence="1 2">
    <name type="scientific">Henriciella algicola</name>
    <dbReference type="NCBI Taxonomy" id="1608422"/>
    <lineage>
        <taxon>Bacteria</taxon>
        <taxon>Pseudomonadati</taxon>
        <taxon>Pseudomonadota</taxon>
        <taxon>Alphaproteobacteria</taxon>
        <taxon>Hyphomonadales</taxon>
        <taxon>Hyphomonadaceae</taxon>
        <taxon>Henriciella</taxon>
    </lineage>
</organism>
<keyword evidence="2" id="KW-1185">Reference proteome</keyword>
<reference evidence="1 2" key="1">
    <citation type="submission" date="2018-08" db="EMBL/GenBank/DDBJ databases">
        <title>Henriciella mobilis sp. nov., isolated from seawater.</title>
        <authorList>
            <person name="Cheng H."/>
            <person name="Wu Y.-H."/>
            <person name="Xu X.-W."/>
            <person name="Guo L.-L."/>
        </authorList>
    </citation>
    <scope>NUCLEOTIDE SEQUENCE [LARGE SCALE GENOMIC DNA]</scope>
    <source>
        <strain evidence="1 2">CCUG67844</strain>
    </source>
</reference>
<proteinExistence type="predicted"/>
<dbReference type="EMBL" id="QWGA01000003">
    <property type="protein sequence ID" value="RIJ32103.1"/>
    <property type="molecule type" value="Genomic_DNA"/>
</dbReference>
<accession>A0A399RP52</accession>
<evidence type="ECO:0000313" key="1">
    <source>
        <dbReference type="EMBL" id="RIJ32103.1"/>
    </source>
</evidence>
<dbReference type="AlphaFoldDB" id="A0A399RP52"/>
<sequence length="141" mass="16084">MTDIFDIRFDPPVDPAGRTYRSVPINDPEFASRATKLSIHWEVNYWAGNNCFSGGRGQMLSILSELVHGYQATKQRSDFVLAPRGEELGRIEFREDGALFYDLYGTPPDKFVAHCEAAQVERRYQEAVSALYHRMLQYMGG</sequence>
<name>A0A399RP52_9PROT</name>
<dbReference type="OrthoDB" id="18526at2"/>
<dbReference type="RefSeq" id="WP_119453590.1">
    <property type="nucleotide sequence ID" value="NZ_QWGA01000003.1"/>
</dbReference>